<sequence>MRPSFFGFETGETRKFRNLPGEKIGTGRTKRQNIGYFCPAEKVCAGCTIRIGRFLNLLCGGRIGFCPNRVAQFCSGAIRYAFVAVCCCGRDEPADRIRERRGFARATPGIFQY</sequence>
<name>A0A1Q6F5M1_9BACT</name>
<comment type="caution">
    <text evidence="1">The sequence shown here is derived from an EMBL/GenBank/DDBJ whole genome shotgun (WGS) entry which is preliminary data.</text>
</comment>
<gene>
    <name evidence="1" type="ORF">BHV66_06980</name>
</gene>
<dbReference type="STRING" id="28117.BHV66_06980"/>
<evidence type="ECO:0000313" key="2">
    <source>
        <dbReference type="Proteomes" id="UP000187417"/>
    </source>
</evidence>
<proteinExistence type="predicted"/>
<dbReference type="EMBL" id="MNQH01000030">
    <property type="protein sequence ID" value="OKY94180.1"/>
    <property type="molecule type" value="Genomic_DNA"/>
</dbReference>
<accession>A0A1Q6F5M1</accession>
<reference evidence="1 2" key="1">
    <citation type="journal article" date="2016" name="Nat. Biotechnol.">
        <title>Measurement of bacterial replication rates in microbial communities.</title>
        <authorList>
            <person name="Brown C.T."/>
            <person name="Olm M.R."/>
            <person name="Thomas B.C."/>
            <person name="Banfield J.F."/>
        </authorList>
    </citation>
    <scope>NUCLEOTIDE SEQUENCE [LARGE SCALE GENOMIC DNA]</scope>
    <source>
        <strain evidence="1">CAG:67_53_122</strain>
    </source>
</reference>
<organism evidence="1 2">
    <name type="scientific">Alistipes putredinis</name>
    <dbReference type="NCBI Taxonomy" id="28117"/>
    <lineage>
        <taxon>Bacteria</taxon>
        <taxon>Pseudomonadati</taxon>
        <taxon>Bacteroidota</taxon>
        <taxon>Bacteroidia</taxon>
        <taxon>Bacteroidales</taxon>
        <taxon>Rikenellaceae</taxon>
        <taxon>Alistipes</taxon>
    </lineage>
</organism>
<evidence type="ECO:0000313" key="1">
    <source>
        <dbReference type="EMBL" id="OKY94180.1"/>
    </source>
</evidence>
<dbReference type="Proteomes" id="UP000187417">
    <property type="component" value="Unassembled WGS sequence"/>
</dbReference>
<dbReference type="AlphaFoldDB" id="A0A1Q6F5M1"/>
<protein>
    <submittedName>
        <fullName evidence="1">Uncharacterized protein</fullName>
    </submittedName>
</protein>